<dbReference type="AlphaFoldDB" id="A0A1H5S3P9"/>
<accession>A0A1H5S3P9</accession>
<evidence type="ECO:0000313" key="14">
    <source>
        <dbReference type="Proteomes" id="UP000236728"/>
    </source>
</evidence>
<keyword evidence="2 8" id="KW-0813">Transport</keyword>
<protein>
    <submittedName>
        <fullName evidence="13">Catecholate siderophore receptor</fullName>
    </submittedName>
</protein>
<dbReference type="SUPFAM" id="SSF56935">
    <property type="entry name" value="Porins"/>
    <property type="match status" value="1"/>
</dbReference>
<evidence type="ECO:0000259" key="12">
    <source>
        <dbReference type="Pfam" id="PF07715"/>
    </source>
</evidence>
<dbReference type="InterPro" id="IPR036942">
    <property type="entry name" value="Beta-barrel_TonB_sf"/>
</dbReference>
<dbReference type="InterPro" id="IPR012910">
    <property type="entry name" value="Plug_dom"/>
</dbReference>
<comment type="similarity">
    <text evidence="8 9">Belongs to the TonB-dependent receptor family.</text>
</comment>
<evidence type="ECO:0000256" key="10">
    <source>
        <dbReference type="SAM" id="MobiDB-lite"/>
    </source>
</evidence>
<dbReference type="Gene3D" id="2.40.170.20">
    <property type="entry name" value="TonB-dependent receptor, beta-barrel domain"/>
    <property type="match status" value="1"/>
</dbReference>
<keyword evidence="4 8" id="KW-0812">Transmembrane</keyword>
<feature type="compositionally biased region" description="Low complexity" evidence="10">
    <location>
        <begin position="39"/>
        <end position="52"/>
    </location>
</feature>
<evidence type="ECO:0000256" key="9">
    <source>
        <dbReference type="RuleBase" id="RU003357"/>
    </source>
</evidence>
<dbReference type="EMBL" id="FNVA01000001">
    <property type="protein sequence ID" value="SEF44974.1"/>
    <property type="molecule type" value="Genomic_DNA"/>
</dbReference>
<dbReference type="InterPro" id="IPR000531">
    <property type="entry name" value="Beta-barrel_TonB"/>
</dbReference>
<comment type="subcellular location">
    <subcellularLocation>
        <location evidence="1 8">Cell outer membrane</location>
        <topology evidence="1 8">Multi-pass membrane protein</topology>
    </subcellularLocation>
</comment>
<evidence type="ECO:0000256" key="6">
    <source>
        <dbReference type="ARBA" id="ARBA00023136"/>
    </source>
</evidence>
<evidence type="ECO:0000259" key="11">
    <source>
        <dbReference type="Pfam" id="PF00593"/>
    </source>
</evidence>
<dbReference type="PANTHER" id="PTHR32552:SF83">
    <property type="entry name" value="BLR3904 PROTEIN"/>
    <property type="match status" value="1"/>
</dbReference>
<dbReference type="Proteomes" id="UP000236728">
    <property type="component" value="Unassembled WGS sequence"/>
</dbReference>
<dbReference type="GO" id="GO:0009279">
    <property type="term" value="C:cell outer membrane"/>
    <property type="evidence" value="ECO:0007669"/>
    <property type="project" value="UniProtKB-SubCell"/>
</dbReference>
<feature type="domain" description="TonB-dependent receptor-like beta-barrel" evidence="11">
    <location>
        <begin position="359"/>
        <end position="880"/>
    </location>
</feature>
<dbReference type="Gene3D" id="3.55.50.30">
    <property type="match status" value="1"/>
</dbReference>
<evidence type="ECO:0000256" key="7">
    <source>
        <dbReference type="ARBA" id="ARBA00023237"/>
    </source>
</evidence>
<evidence type="ECO:0000313" key="13">
    <source>
        <dbReference type="EMBL" id="SEF44974.1"/>
    </source>
</evidence>
<dbReference type="RefSeq" id="WP_103931052.1">
    <property type="nucleotide sequence ID" value="NZ_FNVA01000001.1"/>
</dbReference>
<keyword evidence="7 8" id="KW-0998">Cell outer membrane</keyword>
<dbReference type="Gene3D" id="2.170.130.10">
    <property type="entry name" value="TonB-dependent receptor, plug domain"/>
    <property type="match status" value="1"/>
</dbReference>
<dbReference type="InterPro" id="IPR037066">
    <property type="entry name" value="Plug_dom_sf"/>
</dbReference>
<keyword evidence="5 9" id="KW-0798">TonB box</keyword>
<name>A0A1H5S3P9_9BACT</name>
<reference evidence="13 14" key="1">
    <citation type="submission" date="2016-10" db="EMBL/GenBank/DDBJ databases">
        <authorList>
            <person name="de Groot N.N."/>
        </authorList>
    </citation>
    <scope>NUCLEOTIDE SEQUENCE [LARGE SCALE GENOMIC DNA]</scope>
    <source>
        <strain evidence="13 14">DSM 22489</strain>
    </source>
</reference>
<dbReference type="InterPro" id="IPR039426">
    <property type="entry name" value="TonB-dep_rcpt-like"/>
</dbReference>
<gene>
    <name evidence="13" type="ORF">SAMN05421819_0057</name>
</gene>
<dbReference type="GO" id="GO:0015344">
    <property type="term" value="F:siderophore uptake transmembrane transporter activity"/>
    <property type="evidence" value="ECO:0007669"/>
    <property type="project" value="TreeGrafter"/>
</dbReference>
<proteinExistence type="inferred from homology"/>
<evidence type="ECO:0000256" key="1">
    <source>
        <dbReference type="ARBA" id="ARBA00004571"/>
    </source>
</evidence>
<evidence type="ECO:0000256" key="8">
    <source>
        <dbReference type="PROSITE-ProRule" id="PRU01360"/>
    </source>
</evidence>
<dbReference type="PROSITE" id="PS52016">
    <property type="entry name" value="TONB_DEPENDENT_REC_3"/>
    <property type="match status" value="1"/>
</dbReference>
<feature type="region of interest" description="Disordered" evidence="10">
    <location>
        <begin position="39"/>
        <end position="82"/>
    </location>
</feature>
<dbReference type="Pfam" id="PF07715">
    <property type="entry name" value="Plug"/>
    <property type="match status" value="1"/>
</dbReference>
<keyword evidence="6 8" id="KW-0472">Membrane</keyword>
<organism evidence="13 14">
    <name type="scientific">Bryocella elongata</name>
    <dbReference type="NCBI Taxonomy" id="863522"/>
    <lineage>
        <taxon>Bacteria</taxon>
        <taxon>Pseudomonadati</taxon>
        <taxon>Acidobacteriota</taxon>
        <taxon>Terriglobia</taxon>
        <taxon>Terriglobales</taxon>
        <taxon>Acidobacteriaceae</taxon>
        <taxon>Bryocella</taxon>
    </lineage>
</organism>
<feature type="domain" description="TonB-dependent receptor plug" evidence="12">
    <location>
        <begin position="184"/>
        <end position="282"/>
    </location>
</feature>
<evidence type="ECO:0000256" key="2">
    <source>
        <dbReference type="ARBA" id="ARBA00022448"/>
    </source>
</evidence>
<keyword evidence="3 8" id="KW-1134">Transmembrane beta strand</keyword>
<evidence type="ECO:0000256" key="5">
    <source>
        <dbReference type="ARBA" id="ARBA00023077"/>
    </source>
</evidence>
<sequence>MKQTKKQRKLQRSSDGSVAWRKVAQATVLSTIGVLGAAAAAQTGPTAQTDAPKGADNALTAENLPPARPASNSSTPDGQEIEQHPQHFDIPAGDLGPALEAYAQQVGLHVHSSVPPQKLATFHTRGVQGDLGPEHALHHLLEDTGLDGWISASGTVEIAIRSSEHVEVTGEAGQVTLQQFPQPLLDTAQTVTQVPEYILSEQADTTLRDTLRNVPGISIAAGEGGSQGDSLTIRGFNARNDIYLDGIRDFGSYYRDSFDYSAVDVLEGPASVEFGRGSTGGVVNQETKQPEERNFVIASGQFGTDAMRRGTLDANRQIKAIPGGTAARLNIVGEEAGVAGRDITNVKRFGIAPSISFGLDTKTRTTLNYLHEAENDIPDYGLPYFGNAVPNVPHNTYYGLANANFLKTTPDVLTARVDHDFGSFVTLRNSFRWANYPRVFRITEPQINSAASVVYSNTDGSNAYEGANTKILVQCAIVASAASSCFPFNTPLSQVMVKRNEINGVSTEDMLWDQLSAAMRFSVHHINNNAVVLLEGGRERSNPNRPAYTLPYTTLLNPNPYDAFAPTATTPGVTTHVASQSYGVDFLDTMEINRWLQLSGGVRFDYFSTTSNTPQNGTTAAASGERLDKQPTYRAAVVVKPRPEGSVYFDWGTSFNPSAESLSLSGNNATSPPEYNETYELGAKWEFLHERLNLNGSIFRTEKLNARETDPTNSNNIINSGNQLVRGVQIGALGHMPGSFDLILGYAYLDGEVEKSILNASPFVAINNVLIAAKDPRANTAPFFISPKGYPLANVPKNAGNFWVTHRIVYGFVGGFGGNYVAARRASSSALVGVYNAQTLLDPSTVALVPKSVAGYTSLNLMLKRSIGEHLNLQMNLINLTNAFFIDQPHPGHLVPGEGRNAQFGINYKF</sequence>
<dbReference type="Pfam" id="PF00593">
    <property type="entry name" value="TonB_dep_Rec_b-barrel"/>
    <property type="match status" value="1"/>
</dbReference>
<keyword evidence="13" id="KW-0675">Receptor</keyword>
<evidence type="ECO:0000256" key="3">
    <source>
        <dbReference type="ARBA" id="ARBA00022452"/>
    </source>
</evidence>
<keyword evidence="14" id="KW-1185">Reference proteome</keyword>
<dbReference type="OrthoDB" id="9760333at2"/>
<dbReference type="PANTHER" id="PTHR32552">
    <property type="entry name" value="FERRICHROME IRON RECEPTOR-RELATED"/>
    <property type="match status" value="1"/>
</dbReference>
<evidence type="ECO:0000256" key="4">
    <source>
        <dbReference type="ARBA" id="ARBA00022692"/>
    </source>
</evidence>